<dbReference type="HOGENOM" id="CLU_1276128_0_0_6"/>
<protein>
    <recommendedName>
        <fullName evidence="1">Type II secretion system protein GspG C-terminal domain-containing protein</fullName>
    </recommendedName>
</protein>
<dbReference type="RefSeq" id="WP_052094312.1">
    <property type="nucleotide sequence ID" value="NZ_KN234748.1"/>
</dbReference>
<evidence type="ECO:0000259" key="1">
    <source>
        <dbReference type="Pfam" id="PF08334"/>
    </source>
</evidence>
<evidence type="ECO:0000313" key="2">
    <source>
        <dbReference type="EMBL" id="KGE05090.1"/>
    </source>
</evidence>
<evidence type="ECO:0000313" key="3">
    <source>
        <dbReference type="Proteomes" id="UP000029640"/>
    </source>
</evidence>
<dbReference type="EMBL" id="AUVB01000012">
    <property type="protein sequence ID" value="KGE05090.1"/>
    <property type="molecule type" value="Genomic_DNA"/>
</dbReference>
<gene>
    <name evidence="2" type="ORF">HRUBRA_00292</name>
</gene>
<dbReference type="SUPFAM" id="SSF54523">
    <property type="entry name" value="Pili subunits"/>
    <property type="match status" value="1"/>
</dbReference>
<dbReference type="InterPro" id="IPR045584">
    <property type="entry name" value="Pilin-like"/>
</dbReference>
<feature type="domain" description="Type II secretion system protein GspG C-terminal" evidence="1">
    <location>
        <begin position="118"/>
        <end position="203"/>
    </location>
</feature>
<dbReference type="Proteomes" id="UP000029640">
    <property type="component" value="Unassembled WGS sequence"/>
</dbReference>
<dbReference type="InterPro" id="IPR013545">
    <property type="entry name" value="T2SS_protein-GspG_C"/>
</dbReference>
<dbReference type="Gene3D" id="3.30.700.10">
    <property type="entry name" value="Glycoprotein, Type 4 Pilin"/>
    <property type="match status" value="1"/>
</dbReference>
<dbReference type="AlphaFoldDB" id="A0A095VUU5"/>
<dbReference type="STRING" id="1265313.HRUBRA_00292"/>
<organism evidence="2 3">
    <name type="scientific">Pseudohaliea rubra DSM 19751</name>
    <dbReference type="NCBI Taxonomy" id="1265313"/>
    <lineage>
        <taxon>Bacteria</taxon>
        <taxon>Pseudomonadati</taxon>
        <taxon>Pseudomonadota</taxon>
        <taxon>Gammaproteobacteria</taxon>
        <taxon>Cellvibrionales</taxon>
        <taxon>Halieaceae</taxon>
        <taxon>Pseudohaliea</taxon>
    </lineage>
</organism>
<keyword evidence="3" id="KW-1185">Reference proteome</keyword>
<dbReference type="OrthoDB" id="9795612at2"/>
<dbReference type="eggNOG" id="COG2165">
    <property type="taxonomic scope" value="Bacteria"/>
</dbReference>
<sequence length="215" mass="23284">MLRPIAPLTLAATLLAGCASLERDARDAIIAELPSPYGTSFSALHRFPGEVICGRYTATDLQGFRVETHDFIYSGGKSYRRPTAEQLALFCTDKPATALEKELGMPPWQGGSGTLGQIHADLRALEAAVQAHITETGDVPLQGLQELVPPAAAYLPALPRDPWGNSYRFEVGLGGRTQRDYRLFTLGADNRPGGTGENADVGREHLPYLNRLARL</sequence>
<dbReference type="PROSITE" id="PS51257">
    <property type="entry name" value="PROKAR_LIPOPROTEIN"/>
    <property type="match status" value="1"/>
</dbReference>
<dbReference type="Pfam" id="PF08334">
    <property type="entry name" value="T2SSG"/>
    <property type="match status" value="1"/>
</dbReference>
<name>A0A095VUU5_9GAMM</name>
<comment type="caution">
    <text evidence="2">The sequence shown here is derived from an EMBL/GenBank/DDBJ whole genome shotgun (WGS) entry which is preliminary data.</text>
</comment>
<proteinExistence type="predicted"/>
<accession>A0A095VUU5</accession>
<reference evidence="2 3" key="1">
    <citation type="journal article" date="2014" name="Genome Announc.">
        <title>Genome Sequence of Gammaproteobacterial Pseudohaliea rubra Type Strain DSM 19751, Isolated from Coastal Seawater of the Mediterranean Sea.</title>
        <authorList>
            <person name="Spring S."/>
            <person name="Fiebig A."/>
            <person name="Riedel T."/>
            <person name="Goker M."/>
            <person name="Klenk H.P."/>
        </authorList>
    </citation>
    <scope>NUCLEOTIDE SEQUENCE [LARGE SCALE GENOMIC DNA]</scope>
    <source>
        <strain evidence="2 3">DSM 19751</strain>
    </source>
</reference>